<sequence length="686" mass="74137">MTEKTPRSRPARASAPKKAPSSLANDPLEWVGTEADPAMPPAPFTVKTPPADRVGENLGAAGQAAAATPTVPLTTTDLPPQDKPRTQEMTNQTDTNSNPAIAAWEKISRPDLLNLFGNPIMIADAKYDIVFCNEAAYRMFEGIEDDIRRDLPHFRARDVIGKNVDIFHKNPQYQRRIMDNMDRPHKGGFTIGGRTLRFIATPQFEGGRVASVAVEWQDATSSLAADAEILKTRDQFDLLLKQMSHMSKEHDAGDIDVFIDADLFEMPEIQTAAKLVNKMVLDHINTKKKAMGVFAAFGEGDFDAPFDRMPGKKVFLNEVIERVRGNFRMLTSETTRMADAIESGKLDADVDVSKFQGEYRTIVQSFERAFASLNSSFRIITEQVEQVGQTVDQMTNASQSLSTNSQITSSSVDEVSASAEETDAQVKANAAAAEKAAKSVGSAAAFAAEGAGKVRDMVSAMDGIKVSSQDIAKIIKVIDEIAFQTNLLALNAAVEAARAGQHGRGFAVVAQEVRNLAGRSAKAARETSDLIEDAANRVNAGVRIADETREAFSRIADEISDVKSVVEEIDRASEEQARGVAQISQAIAEIAKTTLSSSQQADELAATAAQMSAATQQMRGQVNRFQLRKAAPADTRMLSLDQLSPEVLAQLQRLMGTNPVHAAAAPARKNGAHGSLDTDARGYGPF</sequence>
<dbReference type="GO" id="GO:0005886">
    <property type="term" value="C:plasma membrane"/>
    <property type="evidence" value="ECO:0007669"/>
    <property type="project" value="TreeGrafter"/>
</dbReference>
<dbReference type="Pfam" id="PF13188">
    <property type="entry name" value="PAS_8"/>
    <property type="match status" value="1"/>
</dbReference>
<comment type="similarity">
    <text evidence="2">Belongs to the methyl-accepting chemotaxis (MCP) protein family.</text>
</comment>
<feature type="region of interest" description="Disordered" evidence="4">
    <location>
        <begin position="1"/>
        <end position="96"/>
    </location>
</feature>
<organism evidence="7 8">
    <name type="scientific">Roseicyclus mahoneyensis</name>
    <dbReference type="NCBI Taxonomy" id="164332"/>
    <lineage>
        <taxon>Bacteria</taxon>
        <taxon>Pseudomonadati</taxon>
        <taxon>Pseudomonadota</taxon>
        <taxon>Alphaproteobacteria</taxon>
        <taxon>Rhodobacterales</taxon>
        <taxon>Roseobacteraceae</taxon>
        <taxon>Roseicyclus</taxon>
    </lineage>
</organism>
<evidence type="ECO:0000313" key="8">
    <source>
        <dbReference type="Proteomes" id="UP000245708"/>
    </source>
</evidence>
<evidence type="ECO:0000256" key="2">
    <source>
        <dbReference type="ARBA" id="ARBA00029447"/>
    </source>
</evidence>
<comment type="caution">
    <text evidence="7">The sequence shown here is derived from an EMBL/GenBank/DDBJ whole genome shotgun (WGS) entry which is preliminary data.</text>
</comment>
<evidence type="ECO:0000259" key="5">
    <source>
        <dbReference type="PROSITE" id="PS50111"/>
    </source>
</evidence>
<dbReference type="CDD" id="cd11386">
    <property type="entry name" value="MCP_signal"/>
    <property type="match status" value="1"/>
</dbReference>
<dbReference type="InterPro" id="IPR051310">
    <property type="entry name" value="MCP_chemotaxis"/>
</dbReference>
<feature type="compositionally biased region" description="Low complexity" evidence="4">
    <location>
        <begin position="59"/>
        <end position="79"/>
    </location>
</feature>
<evidence type="ECO:0000256" key="1">
    <source>
        <dbReference type="ARBA" id="ARBA00022500"/>
    </source>
</evidence>
<feature type="region of interest" description="Disordered" evidence="4">
    <location>
        <begin position="666"/>
        <end position="686"/>
    </location>
</feature>
<evidence type="ECO:0000259" key="6">
    <source>
        <dbReference type="PROSITE" id="PS50885"/>
    </source>
</evidence>
<dbReference type="CDD" id="cd17528">
    <property type="entry name" value="HAMP_III"/>
    <property type="match status" value="1"/>
</dbReference>
<dbReference type="Pfam" id="PF00015">
    <property type="entry name" value="MCPsignal"/>
    <property type="match status" value="1"/>
</dbReference>
<dbReference type="EMBL" id="QGGW01000004">
    <property type="protein sequence ID" value="PWK60383.1"/>
    <property type="molecule type" value="Genomic_DNA"/>
</dbReference>
<dbReference type="PANTHER" id="PTHR43531">
    <property type="entry name" value="PROTEIN ICFG"/>
    <property type="match status" value="1"/>
</dbReference>
<dbReference type="AlphaFoldDB" id="A0A316GH42"/>
<proteinExistence type="inferred from homology"/>
<dbReference type="PROSITE" id="PS50111">
    <property type="entry name" value="CHEMOTAXIS_TRANSDUC_2"/>
    <property type="match status" value="1"/>
</dbReference>
<evidence type="ECO:0000256" key="3">
    <source>
        <dbReference type="PROSITE-ProRule" id="PRU00284"/>
    </source>
</evidence>
<evidence type="ECO:0000256" key="4">
    <source>
        <dbReference type="SAM" id="MobiDB-lite"/>
    </source>
</evidence>
<dbReference type="PRINTS" id="PR00260">
    <property type="entry name" value="CHEMTRNSDUCR"/>
</dbReference>
<dbReference type="InterPro" id="IPR004089">
    <property type="entry name" value="MCPsignal_dom"/>
</dbReference>
<feature type="compositionally biased region" description="Polar residues" evidence="4">
    <location>
        <begin position="87"/>
        <end position="96"/>
    </location>
</feature>
<dbReference type="InterPro" id="IPR041395">
    <property type="entry name" value="McpB_HAMP_3rd"/>
</dbReference>
<dbReference type="InterPro" id="IPR004090">
    <property type="entry name" value="Chemotax_Me-accpt_rcpt"/>
</dbReference>
<dbReference type="PANTHER" id="PTHR43531:SF11">
    <property type="entry name" value="METHYL-ACCEPTING CHEMOTAXIS PROTEIN 3"/>
    <property type="match status" value="1"/>
</dbReference>
<dbReference type="OrthoDB" id="4514964at2"/>
<feature type="domain" description="HAMP" evidence="6">
    <location>
        <begin position="335"/>
        <end position="378"/>
    </location>
</feature>
<dbReference type="InterPro" id="IPR003660">
    <property type="entry name" value="HAMP_dom"/>
</dbReference>
<protein>
    <submittedName>
        <fullName evidence="7">Methyl-accepting chemotaxis protein</fullName>
    </submittedName>
</protein>
<keyword evidence="1" id="KW-0145">Chemotaxis</keyword>
<dbReference type="GO" id="GO:0006935">
    <property type="term" value="P:chemotaxis"/>
    <property type="evidence" value="ECO:0007669"/>
    <property type="project" value="UniProtKB-KW"/>
</dbReference>
<feature type="compositionally biased region" description="Low complexity" evidence="4">
    <location>
        <begin position="11"/>
        <end position="22"/>
    </location>
</feature>
<feature type="domain" description="Methyl-accepting transducer" evidence="5">
    <location>
        <begin position="383"/>
        <end position="605"/>
    </location>
</feature>
<gene>
    <name evidence="7" type="ORF">C7455_10419</name>
</gene>
<dbReference type="RefSeq" id="WP_109667611.1">
    <property type="nucleotide sequence ID" value="NZ_QGGW01000004.1"/>
</dbReference>
<dbReference type="SUPFAM" id="SSF58104">
    <property type="entry name" value="Methyl-accepting chemotaxis protein (MCP) signaling domain"/>
    <property type="match status" value="1"/>
</dbReference>
<keyword evidence="8" id="KW-1185">Reference proteome</keyword>
<dbReference type="Gene3D" id="1.10.287.950">
    <property type="entry name" value="Methyl-accepting chemotaxis protein"/>
    <property type="match status" value="1"/>
</dbReference>
<keyword evidence="3" id="KW-0807">Transducer</keyword>
<dbReference type="PROSITE" id="PS50885">
    <property type="entry name" value="HAMP"/>
    <property type="match status" value="1"/>
</dbReference>
<dbReference type="Gene3D" id="3.30.450.20">
    <property type="entry name" value="PAS domain"/>
    <property type="match status" value="1"/>
</dbReference>
<name>A0A316GH42_9RHOB</name>
<evidence type="ECO:0000313" key="7">
    <source>
        <dbReference type="EMBL" id="PWK60383.1"/>
    </source>
</evidence>
<reference evidence="7 8" key="1">
    <citation type="submission" date="2018-05" db="EMBL/GenBank/DDBJ databases">
        <title>Genomic Encyclopedia of Type Strains, Phase IV (KMG-IV): sequencing the most valuable type-strain genomes for metagenomic binning, comparative biology and taxonomic classification.</title>
        <authorList>
            <person name="Goeker M."/>
        </authorList>
    </citation>
    <scope>NUCLEOTIDE SEQUENCE [LARGE SCALE GENOMIC DNA]</scope>
    <source>
        <strain evidence="7 8">DSM 16097</strain>
    </source>
</reference>
<dbReference type="InterPro" id="IPR000014">
    <property type="entry name" value="PAS"/>
</dbReference>
<dbReference type="Gene3D" id="1.20.120.1530">
    <property type="match status" value="1"/>
</dbReference>
<accession>A0A316GH42</accession>
<dbReference type="GO" id="GO:0004888">
    <property type="term" value="F:transmembrane signaling receptor activity"/>
    <property type="evidence" value="ECO:0007669"/>
    <property type="project" value="InterPro"/>
</dbReference>
<dbReference type="Proteomes" id="UP000245708">
    <property type="component" value="Unassembled WGS sequence"/>
</dbReference>
<dbReference type="Pfam" id="PF18575">
    <property type="entry name" value="HAMP_N3"/>
    <property type="match status" value="1"/>
</dbReference>
<dbReference type="SMART" id="SM00283">
    <property type="entry name" value="MA"/>
    <property type="match status" value="1"/>
</dbReference>
<dbReference type="GO" id="GO:0007165">
    <property type="term" value="P:signal transduction"/>
    <property type="evidence" value="ECO:0007669"/>
    <property type="project" value="UniProtKB-KW"/>
</dbReference>